<reference evidence="8" key="1">
    <citation type="submission" date="2017-03" db="EMBL/GenBank/DDBJ databases">
        <authorList>
            <consortium name="AG Boll"/>
        </authorList>
    </citation>
    <scope>NUCLEOTIDE SEQUENCE [LARGE SCALE GENOMIC DNA]</scope>
    <source>
        <strain evidence="8">Chol</strain>
    </source>
</reference>
<feature type="domain" description="Siroheme decarboxylase NirL-like HTH" evidence="7">
    <location>
        <begin position="11"/>
        <end position="54"/>
    </location>
</feature>
<comment type="pathway">
    <text evidence="2">Porphyrin-containing compound metabolism.</text>
</comment>
<dbReference type="Pfam" id="PF22451">
    <property type="entry name" value="NirdL-like_HTH"/>
    <property type="match status" value="2"/>
</dbReference>
<protein>
    <recommendedName>
        <fullName evidence="4">siroheme decarboxylase</fullName>
        <ecNumber evidence="4">4.1.1.111</ecNumber>
    </recommendedName>
</protein>
<comment type="catalytic activity">
    <reaction evidence="5">
        <text>siroheme + 2 H(+) = 12,18-didecarboxysiroheme + 2 CO2</text>
        <dbReference type="Rhea" id="RHEA:19093"/>
        <dbReference type="ChEBI" id="CHEBI:15378"/>
        <dbReference type="ChEBI" id="CHEBI:16526"/>
        <dbReference type="ChEBI" id="CHEBI:60052"/>
        <dbReference type="ChEBI" id="CHEBI:140497"/>
        <dbReference type="EC" id="4.1.1.111"/>
    </reaction>
</comment>
<dbReference type="PANTHER" id="PTHR43413:SF1">
    <property type="entry name" value="SIROHEME DECARBOXYLASE NIRL SUBUNIT"/>
    <property type="match status" value="1"/>
</dbReference>
<comment type="similarity">
    <text evidence="3">Belongs to the Ahb/Nir family.</text>
</comment>
<organism evidence="8 9">
    <name type="scientific">Sterolibacterium denitrificans</name>
    <dbReference type="NCBI Taxonomy" id="157592"/>
    <lineage>
        <taxon>Bacteria</taxon>
        <taxon>Pseudomonadati</taxon>
        <taxon>Pseudomonadota</taxon>
        <taxon>Betaproteobacteria</taxon>
        <taxon>Nitrosomonadales</taxon>
        <taxon>Sterolibacteriaceae</taxon>
        <taxon>Sterolibacterium</taxon>
    </lineage>
</organism>
<keyword evidence="9" id="KW-1185">Reference proteome</keyword>
<dbReference type="PANTHER" id="PTHR43413">
    <property type="entry name" value="TRANSCRIPTIONAL REGULATOR, ASNC FAMILY"/>
    <property type="match status" value="1"/>
</dbReference>
<name>A0A7Z7MVN4_9PROT</name>
<evidence type="ECO:0000256" key="1">
    <source>
        <dbReference type="ARBA" id="ARBA00023239"/>
    </source>
</evidence>
<feature type="domain" description="Siroheme decarboxylase NirL-like HTH" evidence="7">
    <location>
        <begin position="179"/>
        <end position="223"/>
    </location>
</feature>
<sequence length="338" mass="38495">MNQRNETLDFRLLNEFQRDFPLISAPYGLLAQQLEVDELEVLEALRRLHEEGAISRVGAVFSPRRIGASVLAALAVPAEQLDAIADEVSAHAEVNHNYEREHDWNLWFVATAPSQPHLDRLMEHIASESACPLIRLPLLEEFHIDLGFDLSSHARRRTAKVMTRPAELPESAWQLEADEQRLMAVLQNGLPLELHPYALLAERAALDEARVLQLLESWLARGLVKRFGVIVRHHELGWTANAMCVWDVSDAQVSAIGERLARQAGVTLCYRRARDLPTWRYNLYCMIHGRERTKVEARVAEINRDLGLHAYPHEVLFSLRRYKQRGARYVDLGGVACV</sequence>
<evidence type="ECO:0000259" key="6">
    <source>
        <dbReference type="Pfam" id="PF17805"/>
    </source>
</evidence>
<evidence type="ECO:0000259" key="7">
    <source>
        <dbReference type="Pfam" id="PF22451"/>
    </source>
</evidence>
<dbReference type="Gene3D" id="3.30.70.3460">
    <property type="match status" value="2"/>
</dbReference>
<proteinExistence type="inferred from homology"/>
<dbReference type="Proteomes" id="UP000242886">
    <property type="component" value="Chromosome SDENCHOL"/>
</dbReference>
<evidence type="ECO:0000313" key="8">
    <source>
        <dbReference type="EMBL" id="SMB28488.1"/>
    </source>
</evidence>
<evidence type="ECO:0000256" key="4">
    <source>
        <dbReference type="ARBA" id="ARBA00023471"/>
    </source>
</evidence>
<evidence type="ECO:0000313" key="9">
    <source>
        <dbReference type="Proteomes" id="UP000242886"/>
    </source>
</evidence>
<dbReference type="InterPro" id="IPR050684">
    <property type="entry name" value="HTH-Siroheme_Decarb"/>
</dbReference>
<dbReference type="InterPro" id="IPR040523">
    <property type="entry name" value="AsnC_trans_reg2"/>
</dbReference>
<feature type="domain" description="Siroheme decarboxylase AsnC-like ligand binding" evidence="6">
    <location>
        <begin position="236"/>
        <end position="323"/>
    </location>
</feature>
<evidence type="ECO:0000256" key="3">
    <source>
        <dbReference type="ARBA" id="ARBA00023457"/>
    </source>
</evidence>
<accession>A0A7Z7MVN4</accession>
<dbReference type="EMBL" id="LT837803">
    <property type="protein sequence ID" value="SMB28488.1"/>
    <property type="molecule type" value="Genomic_DNA"/>
</dbReference>
<dbReference type="EC" id="4.1.1.111" evidence="4"/>
<dbReference type="InterPro" id="IPR036388">
    <property type="entry name" value="WH-like_DNA-bd_sf"/>
</dbReference>
<evidence type="ECO:0000256" key="5">
    <source>
        <dbReference type="ARBA" id="ARBA00048470"/>
    </source>
</evidence>
<dbReference type="InterPro" id="IPR053953">
    <property type="entry name" value="NirdL-like_HTH"/>
</dbReference>
<dbReference type="Pfam" id="PF17805">
    <property type="entry name" value="AsnC_trans_reg2"/>
    <property type="match status" value="2"/>
</dbReference>
<dbReference type="GO" id="GO:0016829">
    <property type="term" value="F:lyase activity"/>
    <property type="evidence" value="ECO:0007669"/>
    <property type="project" value="UniProtKB-KW"/>
</dbReference>
<dbReference type="Gene3D" id="1.10.10.10">
    <property type="entry name" value="Winged helix-like DNA-binding domain superfamily/Winged helix DNA-binding domain"/>
    <property type="match status" value="1"/>
</dbReference>
<dbReference type="RefSeq" id="WP_154717118.1">
    <property type="nucleotide sequence ID" value="NZ_LT837803.1"/>
</dbReference>
<evidence type="ECO:0000256" key="2">
    <source>
        <dbReference type="ARBA" id="ARBA00023444"/>
    </source>
</evidence>
<gene>
    <name evidence="8" type="primary">nirD</name>
    <name evidence="8" type="ORF">SDENCHOL_20640</name>
</gene>
<feature type="domain" description="Siroheme decarboxylase AsnC-like ligand binding" evidence="6">
    <location>
        <begin position="68"/>
        <end position="142"/>
    </location>
</feature>
<dbReference type="AlphaFoldDB" id="A0A7Z7MVN4"/>
<keyword evidence="1" id="KW-0456">Lyase</keyword>